<sequence length="68" mass="7673">MSLLFTEPFKRDYGELSAKIQQALDKALKLLVSNCGTHHSKLENCPERKFGTPELHTITVLLFSTLVI</sequence>
<dbReference type="AlphaFoldDB" id="A0A1F5W6X2"/>
<gene>
    <name evidence="1" type="ORF">A3C05_01475</name>
</gene>
<evidence type="ECO:0000313" key="2">
    <source>
        <dbReference type="Proteomes" id="UP000178743"/>
    </source>
</evidence>
<comment type="caution">
    <text evidence="1">The sequence shown here is derived from an EMBL/GenBank/DDBJ whole genome shotgun (WGS) entry which is preliminary data.</text>
</comment>
<accession>A0A1F5W6X2</accession>
<name>A0A1F5W6X2_9BACT</name>
<dbReference type="Proteomes" id="UP000178743">
    <property type="component" value="Unassembled WGS sequence"/>
</dbReference>
<protein>
    <submittedName>
        <fullName evidence="1">Uncharacterized protein</fullName>
    </submittedName>
</protein>
<proteinExistence type="predicted"/>
<reference evidence="1 2" key="1">
    <citation type="journal article" date="2016" name="Nat. Commun.">
        <title>Thousands of microbial genomes shed light on interconnected biogeochemical processes in an aquifer system.</title>
        <authorList>
            <person name="Anantharaman K."/>
            <person name="Brown C.T."/>
            <person name="Hug L.A."/>
            <person name="Sharon I."/>
            <person name="Castelle C.J."/>
            <person name="Probst A.J."/>
            <person name="Thomas B.C."/>
            <person name="Singh A."/>
            <person name="Wilkins M.J."/>
            <person name="Karaoz U."/>
            <person name="Brodie E.L."/>
            <person name="Williams K.H."/>
            <person name="Hubbard S.S."/>
            <person name="Banfield J.F."/>
        </authorList>
    </citation>
    <scope>NUCLEOTIDE SEQUENCE [LARGE SCALE GENOMIC DNA]</scope>
</reference>
<evidence type="ECO:0000313" key="1">
    <source>
        <dbReference type="EMBL" id="OGF71424.1"/>
    </source>
</evidence>
<dbReference type="EMBL" id="MFHP01000032">
    <property type="protein sequence ID" value="OGF71424.1"/>
    <property type="molecule type" value="Genomic_DNA"/>
</dbReference>
<organism evidence="1 2">
    <name type="scientific">Candidatus Giovannonibacteria bacterium RIFCSPHIGHO2_02_FULL_45_40</name>
    <dbReference type="NCBI Taxonomy" id="1798337"/>
    <lineage>
        <taxon>Bacteria</taxon>
        <taxon>Candidatus Giovannoniibacteriota</taxon>
    </lineage>
</organism>